<dbReference type="PANTHER" id="PTHR43296:SF2">
    <property type="entry name" value="PEROXISOMAL 2,4-DIENOYL-COA REDUCTASE [(3E)-ENOYL-COA-PRODUCING]"/>
    <property type="match status" value="1"/>
</dbReference>
<evidence type="ECO:0000313" key="4">
    <source>
        <dbReference type="WBParaSite" id="snap_masked-unitig_28482-processed-gene-0.0-mRNA-1"/>
    </source>
</evidence>
<accession>A0A1I8JPK3</accession>
<reference evidence="4" key="1">
    <citation type="submission" date="2016-11" db="UniProtKB">
        <authorList>
            <consortium name="WormBaseParasite"/>
        </authorList>
    </citation>
    <scope>IDENTIFICATION</scope>
</reference>
<proteinExistence type="predicted"/>
<dbReference type="Proteomes" id="UP000095280">
    <property type="component" value="Unplaced"/>
</dbReference>
<dbReference type="InterPro" id="IPR036291">
    <property type="entry name" value="NAD(P)-bd_dom_sf"/>
</dbReference>
<dbReference type="Gene3D" id="3.40.50.720">
    <property type="entry name" value="NAD(P)-binding Rossmann-like Domain"/>
    <property type="match status" value="1"/>
</dbReference>
<dbReference type="SUPFAM" id="SSF51735">
    <property type="entry name" value="NAD(P)-binding Rossmann-fold domains"/>
    <property type="match status" value="1"/>
</dbReference>
<dbReference type="GO" id="GO:0005777">
    <property type="term" value="C:peroxisome"/>
    <property type="evidence" value="ECO:0007669"/>
    <property type="project" value="TreeGrafter"/>
</dbReference>
<dbReference type="AlphaFoldDB" id="A0A1I8JPK3"/>
<organism evidence="3 4">
    <name type="scientific">Macrostomum lignano</name>
    <dbReference type="NCBI Taxonomy" id="282301"/>
    <lineage>
        <taxon>Eukaryota</taxon>
        <taxon>Metazoa</taxon>
        <taxon>Spiralia</taxon>
        <taxon>Lophotrochozoa</taxon>
        <taxon>Platyhelminthes</taxon>
        <taxon>Rhabditophora</taxon>
        <taxon>Macrostomorpha</taxon>
        <taxon>Macrostomida</taxon>
        <taxon>Macrostomidae</taxon>
        <taxon>Macrostomum</taxon>
    </lineage>
</organism>
<keyword evidence="2" id="KW-0560">Oxidoreductase</keyword>
<evidence type="ECO:0000313" key="3">
    <source>
        <dbReference type="Proteomes" id="UP000095280"/>
    </source>
</evidence>
<dbReference type="PANTHER" id="PTHR43296">
    <property type="entry name" value="PEROXISOMAL 2,4-DIENOYL-COA REDUCTASE"/>
    <property type="match status" value="1"/>
</dbReference>
<protein>
    <submittedName>
        <fullName evidence="4">Retrotransposon hot spot (RHS) protein</fullName>
    </submittedName>
</protein>
<evidence type="ECO:0000256" key="2">
    <source>
        <dbReference type="ARBA" id="ARBA00023002"/>
    </source>
</evidence>
<keyword evidence="1" id="KW-0521">NADP</keyword>
<keyword evidence="3" id="KW-1185">Reference proteome</keyword>
<dbReference type="InterPro" id="IPR045017">
    <property type="entry name" value="DECR2-like"/>
</dbReference>
<dbReference type="GO" id="GO:0009062">
    <property type="term" value="P:fatty acid catabolic process"/>
    <property type="evidence" value="ECO:0007669"/>
    <property type="project" value="InterPro"/>
</dbReference>
<evidence type="ECO:0000256" key="1">
    <source>
        <dbReference type="ARBA" id="ARBA00022857"/>
    </source>
</evidence>
<sequence>MCPAANLTPNGFRTVIEIDLIGTFNSIRAAFDAWMAGPRRPAHAGAAKAAIDALTRHLGVEWSCRDRPVRVVAVAPGPVADTLGFDKLGGATCWIDAMWSPSRRWPTDIVVNLLWAGGTAAGPLLMRRRWYWTGAVPGVCILRCGLCGSAAGRRRPVARESDRTGGPASAKCLGNTYGNILARRGSRSRSPLARDTHMRNPQPLVALPSISLSTGTEQVYRVLKCVRIVRPARIARPPGSGPDQLCCASWLGPPTPARPGYWNGDWRARCPRCKRFSSLLWSDFATAANCKSGRYFCGMLDSNCRQLRKMAETFLYLDGLEEAVPMKA</sequence>
<dbReference type="WBParaSite" id="snap_masked-unitig_28482-processed-gene-0.0-mRNA-1">
    <property type="protein sequence ID" value="snap_masked-unitig_28482-processed-gene-0.0-mRNA-1"/>
    <property type="gene ID" value="snap_masked-unitig_28482-processed-gene-0.0"/>
</dbReference>
<dbReference type="GO" id="GO:0008670">
    <property type="term" value="F:2,4-dienoyl-CoA reductase (NADPH) activity"/>
    <property type="evidence" value="ECO:0007669"/>
    <property type="project" value="InterPro"/>
</dbReference>
<name>A0A1I8JPK3_9PLAT</name>